<evidence type="ECO:0000313" key="1">
    <source>
        <dbReference type="EMBL" id="RIJ44584.1"/>
    </source>
</evidence>
<name>A0A399SNP5_9BACT</name>
<protein>
    <submittedName>
        <fullName evidence="1">Uncharacterized protein</fullName>
    </submittedName>
</protein>
<sequence length="107" mass="12090">MMRFWNYGFQFLEGRAVPFRARSEGTANERRSRSRLRTTDRVYSAVSGEERLNVAFSLIAASGVVANIIPAGTAARSFDVFAFHSSRRWSGRAFARSAGPWRGDRRL</sequence>
<reference evidence="1 2" key="1">
    <citation type="submission" date="2018-08" db="EMBL/GenBank/DDBJ databases">
        <title>Pallidiluteibacterium maritimus gen. nov., sp. nov., isolated from coastal sediment.</title>
        <authorList>
            <person name="Zhou L.Y."/>
        </authorList>
    </citation>
    <scope>NUCLEOTIDE SEQUENCE [LARGE SCALE GENOMIC DNA]</scope>
    <source>
        <strain evidence="1 2">XSD2</strain>
    </source>
</reference>
<dbReference type="EMBL" id="QWGR01000124">
    <property type="protein sequence ID" value="RIJ44584.1"/>
    <property type="molecule type" value="Genomic_DNA"/>
</dbReference>
<gene>
    <name evidence="1" type="ORF">D1614_24110</name>
</gene>
<evidence type="ECO:0000313" key="2">
    <source>
        <dbReference type="Proteomes" id="UP000265926"/>
    </source>
</evidence>
<keyword evidence="2" id="KW-1185">Reference proteome</keyword>
<dbReference type="AlphaFoldDB" id="A0A399SNP5"/>
<organism evidence="1 2">
    <name type="scientific">Maribellus luteus</name>
    <dbReference type="NCBI Taxonomy" id="2305463"/>
    <lineage>
        <taxon>Bacteria</taxon>
        <taxon>Pseudomonadati</taxon>
        <taxon>Bacteroidota</taxon>
        <taxon>Bacteroidia</taxon>
        <taxon>Marinilabiliales</taxon>
        <taxon>Prolixibacteraceae</taxon>
        <taxon>Maribellus</taxon>
    </lineage>
</organism>
<accession>A0A399SNP5</accession>
<dbReference type="Proteomes" id="UP000265926">
    <property type="component" value="Unassembled WGS sequence"/>
</dbReference>
<comment type="caution">
    <text evidence="1">The sequence shown here is derived from an EMBL/GenBank/DDBJ whole genome shotgun (WGS) entry which is preliminary data.</text>
</comment>
<proteinExistence type="predicted"/>